<evidence type="ECO:0000313" key="2">
    <source>
        <dbReference type="EMBL" id="CED84195.1"/>
    </source>
</evidence>
<reference evidence="2" key="1">
    <citation type="submission" date="2014-08" db="EMBL/GenBank/DDBJ databases">
        <authorList>
            <person name="Sharma Rahul"/>
            <person name="Thines Marco"/>
        </authorList>
    </citation>
    <scope>NUCLEOTIDE SEQUENCE</scope>
</reference>
<feature type="compositionally biased region" description="Low complexity" evidence="1">
    <location>
        <begin position="38"/>
        <end position="51"/>
    </location>
</feature>
<sequence>MMDRPTKESHMDGDETLGSPLLMRRTITNVENNLIAQPIESPETTTTTPTPGFLPPPLTQGNYNESLSGNHSSSTNSSSDPLGLFVKRPVPLRQSGCPPVSYQPVSCGDPNIACDPYKLTRTPSLSSSSSYGVDVSSPTCLSDGLSSSDGLYSPESVSPIAIQQNLNQSAIFGPAPSQMSLLSQILLSHSHQSKPLSYRTPNNSNPTTAHHSLQSTPLSSNTSSPAGYGNIRQLKGRRMSNGACDILDQVGEEDGEAVDCPSNILDLHPSDVRGGPEKEESSLGLVPSDYPSPAPVHIRFGEAAVLPKRPPLPLSDFAPPVTILASLAKTQSTDATVSKKPTLKFADSGSTTPLSMPSAQHSTAHSETSSRSSPAPVPPEVTCVPVKKPQLTFAVATTSARPAMLAKESKELMKSLQDSGDEDDDPDEEGDEDEDEDEDEEDDEDDDDDDDDDEEDIEDDEEDEDEDGKEEEDEVEQVDGFDVEGDGYEEDDEGEGLQDDEGISAPIGRKYRFKRESLFGQSDSEDDELLEDEQVGTLRSSRPTGGFPPDSYRQIDQSRDQQSGTPKLQQGWVETTLKKRRSSLLTLHPNNASELAFSVSRAESSIPSSHRGDSTCQQFQTPVLSFITTGRNRRSAYSPRRGGFKGGYSPGLKKRNTSVASSPRTRVDRDDFLPSHLKSEKGKEKERMAERKGREVATSSRSGTEGGSGTAGRCSRHRSPPPSGRECRKSGGERREGSRSQTSKAPQRAQTSELAITRPAALPLPPSPILRNPYEFTNPVAPKQVNIYGIRSTSYSVPRRAPDGHLTPPIFLTDTENWMDIQAISHNRPGRLSERQTSLSAVSSAFRQCTSTCESDDPSAAKRRNSYSLKVDVTQAVRQAKSDVWSDGAVSDHPSDVAGALTQALQQKLAQQPLSPVSRPFAPPSTSFLKRHTSLLGTIAIAQPQQRLQPVPCIIPELSSPETLLPSTNQPLHGTTNHKALKTTIVHSKTANTTPINLDPSLSLPLQKRSVSQPPLVKSKPIPCPAAKVPGDWDGLAHDF</sequence>
<feature type="compositionally biased region" description="Acidic residues" evidence="1">
    <location>
        <begin position="523"/>
        <end position="534"/>
    </location>
</feature>
<feature type="compositionally biased region" description="Low complexity" evidence="1">
    <location>
        <begin position="64"/>
        <end position="79"/>
    </location>
</feature>
<dbReference type="PANTHER" id="PTHR48209">
    <property type="entry name" value="AGL056WP"/>
    <property type="match status" value="1"/>
</dbReference>
<feature type="region of interest" description="Disordered" evidence="1">
    <location>
        <begin position="34"/>
        <end position="85"/>
    </location>
</feature>
<feature type="compositionally biased region" description="Basic and acidic residues" evidence="1">
    <location>
        <begin position="1"/>
        <end position="13"/>
    </location>
</feature>
<feature type="region of interest" description="Disordered" evidence="1">
    <location>
        <begin position="1"/>
        <end position="21"/>
    </location>
</feature>
<proteinExistence type="predicted"/>
<feature type="region of interest" description="Disordered" evidence="1">
    <location>
        <begin position="626"/>
        <end position="766"/>
    </location>
</feature>
<feature type="compositionally biased region" description="Basic and acidic residues" evidence="1">
    <location>
        <begin position="268"/>
        <end position="281"/>
    </location>
</feature>
<dbReference type="AlphaFoldDB" id="A0A0F7SUC6"/>
<feature type="region of interest" description="Disordered" evidence="1">
    <location>
        <begin position="398"/>
        <end position="574"/>
    </location>
</feature>
<feature type="compositionally biased region" description="Basic and acidic residues" evidence="1">
    <location>
        <begin position="725"/>
        <end position="738"/>
    </location>
</feature>
<dbReference type="EMBL" id="LN483157">
    <property type="protein sequence ID" value="CED84195.1"/>
    <property type="molecule type" value="Genomic_DNA"/>
</dbReference>
<feature type="compositionally biased region" description="Acidic residues" evidence="1">
    <location>
        <begin position="419"/>
        <end position="502"/>
    </location>
</feature>
<name>A0A0F7SUC6_PHARH</name>
<feature type="region of interest" description="Disordered" evidence="1">
    <location>
        <begin position="330"/>
        <end position="386"/>
    </location>
</feature>
<accession>A0A0F7SUC6</accession>
<dbReference type="PANTHER" id="PTHR48209:SF2">
    <property type="entry name" value="FI24008P1"/>
    <property type="match status" value="1"/>
</dbReference>
<feature type="compositionally biased region" description="Low complexity" evidence="1">
    <location>
        <begin position="361"/>
        <end position="374"/>
    </location>
</feature>
<feature type="region of interest" description="Disordered" evidence="1">
    <location>
        <begin position="267"/>
        <end position="287"/>
    </location>
</feature>
<feature type="compositionally biased region" description="Polar residues" evidence="1">
    <location>
        <begin position="348"/>
        <end position="360"/>
    </location>
</feature>
<feature type="compositionally biased region" description="Polar residues" evidence="1">
    <location>
        <begin position="199"/>
        <end position="225"/>
    </location>
</feature>
<feature type="compositionally biased region" description="Polar residues" evidence="1">
    <location>
        <begin position="741"/>
        <end position="754"/>
    </location>
</feature>
<feature type="compositionally biased region" description="Basic and acidic residues" evidence="1">
    <location>
        <begin position="665"/>
        <end position="695"/>
    </location>
</feature>
<evidence type="ECO:0000256" key="1">
    <source>
        <dbReference type="SAM" id="MobiDB-lite"/>
    </source>
</evidence>
<feature type="region of interest" description="Disordered" evidence="1">
    <location>
        <begin position="193"/>
        <end position="233"/>
    </location>
</feature>
<protein>
    <submittedName>
        <fullName evidence="2">Armadillo-like helical</fullName>
    </submittedName>
</protein>
<organism evidence="2">
    <name type="scientific">Phaffia rhodozyma</name>
    <name type="common">Yeast</name>
    <name type="synonym">Xanthophyllomyces dendrorhous</name>
    <dbReference type="NCBI Taxonomy" id="264483"/>
    <lineage>
        <taxon>Eukaryota</taxon>
        <taxon>Fungi</taxon>
        <taxon>Dikarya</taxon>
        <taxon>Basidiomycota</taxon>
        <taxon>Agaricomycotina</taxon>
        <taxon>Tremellomycetes</taxon>
        <taxon>Cystofilobasidiales</taxon>
        <taxon>Mrakiaceae</taxon>
        <taxon>Phaffia</taxon>
    </lineage>
</organism>